<dbReference type="RefSeq" id="WP_380537485.1">
    <property type="nucleotide sequence ID" value="NZ_JBHFAB010000013.1"/>
</dbReference>
<name>A0ABV6VY46_9ACTN</name>
<sequence>MSACYGCDSGRYTCPEDEGRPGCPFIAPGSMSEQAAAYLAEAGDGWIGAGSDGGGYRSYG</sequence>
<dbReference type="EMBL" id="JBHFAB010000013">
    <property type="protein sequence ID" value="MFC1418689.1"/>
    <property type="molecule type" value="Genomic_DNA"/>
</dbReference>
<gene>
    <name evidence="1" type="ORF">ACEZDE_18925</name>
</gene>
<organism evidence="1 2">
    <name type="scientific">Streptacidiphilus cavernicola</name>
    <dbReference type="NCBI Taxonomy" id="3342716"/>
    <lineage>
        <taxon>Bacteria</taxon>
        <taxon>Bacillati</taxon>
        <taxon>Actinomycetota</taxon>
        <taxon>Actinomycetes</taxon>
        <taxon>Kitasatosporales</taxon>
        <taxon>Streptomycetaceae</taxon>
        <taxon>Streptacidiphilus</taxon>
    </lineage>
</organism>
<proteinExistence type="predicted"/>
<dbReference type="Proteomes" id="UP001592531">
    <property type="component" value="Unassembled WGS sequence"/>
</dbReference>
<protein>
    <submittedName>
        <fullName evidence="1">Uncharacterized protein</fullName>
    </submittedName>
</protein>
<reference evidence="1 2" key="1">
    <citation type="submission" date="2024-09" db="EMBL/GenBank/DDBJ databases">
        <authorList>
            <person name="Lee S.D."/>
        </authorList>
    </citation>
    <scope>NUCLEOTIDE SEQUENCE [LARGE SCALE GENOMIC DNA]</scope>
    <source>
        <strain evidence="1 2">N8-3</strain>
    </source>
</reference>
<evidence type="ECO:0000313" key="2">
    <source>
        <dbReference type="Proteomes" id="UP001592531"/>
    </source>
</evidence>
<comment type="caution">
    <text evidence="1">The sequence shown here is derived from an EMBL/GenBank/DDBJ whole genome shotgun (WGS) entry which is preliminary data.</text>
</comment>
<accession>A0ABV6VY46</accession>
<keyword evidence="2" id="KW-1185">Reference proteome</keyword>
<evidence type="ECO:0000313" key="1">
    <source>
        <dbReference type="EMBL" id="MFC1418689.1"/>
    </source>
</evidence>